<proteinExistence type="predicted"/>
<sequence length="47" mass="5465">MTNRLALIIGTLLLLVILLEVFVFKSGSIVFLGKKFLEFTEYLAFWR</sequence>
<evidence type="ECO:0000313" key="3">
    <source>
        <dbReference type="Proteomes" id="UP001315686"/>
    </source>
</evidence>
<dbReference type="EMBL" id="JADQAZ010000001">
    <property type="protein sequence ID" value="MBT0956456.1"/>
    <property type="molecule type" value="Genomic_DNA"/>
</dbReference>
<keyword evidence="3" id="KW-1185">Reference proteome</keyword>
<gene>
    <name evidence="2" type="ORF">IV417_03585</name>
</gene>
<keyword evidence="1" id="KW-0812">Transmembrane</keyword>
<dbReference type="Proteomes" id="UP001315686">
    <property type="component" value="Unassembled WGS sequence"/>
</dbReference>
<evidence type="ECO:0000256" key="1">
    <source>
        <dbReference type="SAM" id="Phobius"/>
    </source>
</evidence>
<keyword evidence="1" id="KW-0472">Membrane</keyword>
<evidence type="ECO:0000313" key="2">
    <source>
        <dbReference type="EMBL" id="MBT0956456.1"/>
    </source>
</evidence>
<protein>
    <submittedName>
        <fullName evidence="2">Uncharacterized protein</fullName>
    </submittedName>
</protein>
<dbReference type="RefSeq" id="WP_327792658.1">
    <property type="nucleotide sequence ID" value="NZ_JADQAZ010000001.1"/>
</dbReference>
<name>A0AAP2G6P6_9RHOB</name>
<organism evidence="2 3">
    <name type="scientific">Harenicola maris</name>
    <dbReference type="NCBI Taxonomy" id="2841044"/>
    <lineage>
        <taxon>Bacteria</taxon>
        <taxon>Pseudomonadati</taxon>
        <taxon>Pseudomonadota</taxon>
        <taxon>Alphaproteobacteria</taxon>
        <taxon>Rhodobacterales</taxon>
        <taxon>Paracoccaceae</taxon>
        <taxon>Harenicola</taxon>
    </lineage>
</organism>
<accession>A0AAP2G6P6</accession>
<keyword evidence="1" id="KW-1133">Transmembrane helix</keyword>
<dbReference type="AlphaFoldDB" id="A0AAP2G6P6"/>
<reference evidence="2 3" key="1">
    <citation type="journal article" date="2021" name="Arch. Microbiol.">
        <title>Harenicola maris gen. nov., sp. nov. isolated from the Sea of Japan shallow sediments.</title>
        <authorList>
            <person name="Romanenko L.A."/>
            <person name="Kurilenko V.V."/>
            <person name="Chernysheva N.Y."/>
            <person name="Tekutyeva L.A."/>
            <person name="Velansky P.V."/>
            <person name="Svetashev V.I."/>
            <person name="Isaeva M.P."/>
        </authorList>
    </citation>
    <scope>NUCLEOTIDE SEQUENCE [LARGE SCALE GENOMIC DNA]</scope>
    <source>
        <strain evidence="2 3">KMM 3653</strain>
    </source>
</reference>
<comment type="caution">
    <text evidence="2">The sequence shown here is derived from an EMBL/GenBank/DDBJ whole genome shotgun (WGS) entry which is preliminary data.</text>
</comment>
<feature type="transmembrane region" description="Helical" evidence="1">
    <location>
        <begin position="6"/>
        <end position="24"/>
    </location>
</feature>